<reference evidence="1 2" key="1">
    <citation type="submission" date="2017-10" db="EMBL/GenBank/DDBJ databases">
        <title>Comparative genomics in systemic dimorphic fungi from Ajellomycetaceae.</title>
        <authorList>
            <person name="Munoz J.F."/>
            <person name="Mcewen J.G."/>
            <person name="Clay O.K."/>
            <person name="Cuomo C.A."/>
        </authorList>
    </citation>
    <scope>NUCLEOTIDE SEQUENCE [LARGE SCALE GENOMIC DNA]</scope>
    <source>
        <strain evidence="1 2">UAMH5409</strain>
    </source>
</reference>
<dbReference type="OrthoDB" id="2993351at2759"/>
<name>A0A2B7X898_9EURO</name>
<accession>A0A2B7X898</accession>
<proteinExistence type="predicted"/>
<sequence>MHGTVLDARQQLITNHQQQQQQQQPSSETTTTLHIEIPYRHRFISGEADEPLPWWNSRFPTGYSPCNVLVSERIPPMPFEIRETLIDRYCPETLWQEIKASDVNRDCIVRAYLGRRRVGTGRPPRLKAFSLRNYPLHVDQMEEMGIGFEDLVVYAHIMAEALAMMHWYAEVDGNDVEFVLAPVPSSREVKGISNVLGTHVMWLLDFDCCKGMSKD</sequence>
<dbReference type="PANTHER" id="PTHR40780:SF3">
    <property type="entry name" value="DUF3669 DOMAIN-CONTAINING PROTEIN"/>
    <property type="match status" value="1"/>
</dbReference>
<evidence type="ECO:0008006" key="3">
    <source>
        <dbReference type="Google" id="ProtNLM"/>
    </source>
</evidence>
<protein>
    <recommendedName>
        <fullName evidence="3">DUF3669 domain-containing protein</fullName>
    </recommendedName>
</protein>
<dbReference type="Proteomes" id="UP000223968">
    <property type="component" value="Unassembled WGS sequence"/>
</dbReference>
<evidence type="ECO:0000313" key="2">
    <source>
        <dbReference type="Proteomes" id="UP000223968"/>
    </source>
</evidence>
<organism evidence="1 2">
    <name type="scientific">Helicocarpus griseus UAMH5409</name>
    <dbReference type="NCBI Taxonomy" id="1447875"/>
    <lineage>
        <taxon>Eukaryota</taxon>
        <taxon>Fungi</taxon>
        <taxon>Dikarya</taxon>
        <taxon>Ascomycota</taxon>
        <taxon>Pezizomycotina</taxon>
        <taxon>Eurotiomycetes</taxon>
        <taxon>Eurotiomycetidae</taxon>
        <taxon>Onygenales</taxon>
        <taxon>Ajellomycetaceae</taxon>
        <taxon>Helicocarpus</taxon>
    </lineage>
</organism>
<evidence type="ECO:0000313" key="1">
    <source>
        <dbReference type="EMBL" id="PGH05119.1"/>
    </source>
</evidence>
<dbReference type="AlphaFoldDB" id="A0A2B7X898"/>
<comment type="caution">
    <text evidence="1">The sequence shown here is derived from an EMBL/GenBank/DDBJ whole genome shotgun (WGS) entry which is preliminary data.</text>
</comment>
<dbReference type="EMBL" id="PDNB01000128">
    <property type="protein sequence ID" value="PGH05119.1"/>
    <property type="molecule type" value="Genomic_DNA"/>
</dbReference>
<dbReference type="PANTHER" id="PTHR40780">
    <property type="entry name" value="DUF3669 DOMAIN-CONTAINING PROTEIN"/>
    <property type="match status" value="1"/>
</dbReference>
<dbReference type="STRING" id="1447875.A0A2B7X898"/>
<keyword evidence="2" id="KW-1185">Reference proteome</keyword>
<gene>
    <name evidence="1" type="ORF">AJ79_06867</name>
</gene>